<evidence type="ECO:0000256" key="4">
    <source>
        <dbReference type="ARBA" id="ARBA00022692"/>
    </source>
</evidence>
<evidence type="ECO:0000256" key="8">
    <source>
        <dbReference type="ARBA" id="ARBA00023209"/>
    </source>
</evidence>
<accession>A0A1G2RET0</accession>
<dbReference type="AlphaFoldDB" id="A0A1G2RET0"/>
<evidence type="ECO:0000256" key="10">
    <source>
        <dbReference type="HAMAP-Rule" id="MF_01043"/>
    </source>
</evidence>
<comment type="caution">
    <text evidence="11">The sequence shown here is derived from an EMBL/GenBank/DDBJ whole genome shotgun (WGS) entry which is preliminary data.</text>
</comment>
<dbReference type="EC" id="2.3.1.275" evidence="10"/>
<evidence type="ECO:0000256" key="1">
    <source>
        <dbReference type="ARBA" id="ARBA00022475"/>
    </source>
</evidence>
<evidence type="ECO:0000256" key="5">
    <source>
        <dbReference type="ARBA" id="ARBA00022989"/>
    </source>
</evidence>
<keyword evidence="11" id="KW-0012">Acyltransferase</keyword>
<dbReference type="Proteomes" id="UP000177078">
    <property type="component" value="Unassembled WGS sequence"/>
</dbReference>
<comment type="pathway">
    <text evidence="10">Lipid metabolism; phospholipid metabolism.</text>
</comment>
<dbReference type="PANTHER" id="PTHR30309:SF0">
    <property type="entry name" value="GLYCEROL-3-PHOSPHATE ACYLTRANSFERASE-RELATED"/>
    <property type="match status" value="1"/>
</dbReference>
<keyword evidence="3 10" id="KW-0808">Transferase</keyword>
<comment type="subunit">
    <text evidence="10">Probably interacts with PlsX.</text>
</comment>
<keyword evidence="1 10" id="KW-1003">Cell membrane</keyword>
<evidence type="ECO:0000256" key="7">
    <source>
        <dbReference type="ARBA" id="ARBA00023136"/>
    </source>
</evidence>
<name>A0A1G2RET0_9BACT</name>
<keyword evidence="8 10" id="KW-0594">Phospholipid biosynthesis</keyword>
<feature type="transmembrane region" description="Helical" evidence="10">
    <location>
        <begin position="6"/>
        <end position="24"/>
    </location>
</feature>
<feature type="transmembrane region" description="Helical" evidence="10">
    <location>
        <begin position="109"/>
        <end position="130"/>
    </location>
</feature>
<keyword evidence="9 10" id="KW-1208">Phospholipid metabolism</keyword>
<keyword evidence="2 10" id="KW-0444">Lipid biosynthesis</keyword>
<comment type="subcellular location">
    <subcellularLocation>
        <location evidence="10">Cell membrane</location>
        <topology evidence="10">Multi-pass membrane protein</topology>
    </subcellularLocation>
</comment>
<evidence type="ECO:0000313" key="12">
    <source>
        <dbReference type="Proteomes" id="UP000177078"/>
    </source>
</evidence>
<dbReference type="Pfam" id="PF02660">
    <property type="entry name" value="G3P_acyltransf"/>
    <property type="match status" value="1"/>
</dbReference>
<keyword evidence="5 10" id="KW-1133">Transmembrane helix</keyword>
<dbReference type="STRING" id="1802457.A3F15_02945"/>
<evidence type="ECO:0000313" key="11">
    <source>
        <dbReference type="EMBL" id="OHA71355.1"/>
    </source>
</evidence>
<sequence length="190" mass="20792">MLYTLLFIILAYLLGSIPFGKIIGFHHGIDIQKSGSGNIGFANCLRVLGWKPAIIVLLGDVLKGFLPVYFSLSLLPGQGATFVALSAVVGHVFPIWLKFKGGKGIATGLGVLLALNTPLAITSILIWIIFLSFTRLNSLASISMICCLPILTAFIAQQLLSLSLVLLMIGMWTHRKNIYNLLNHREKRLF</sequence>
<feature type="transmembrane region" description="Helical" evidence="10">
    <location>
        <begin position="53"/>
        <end position="72"/>
    </location>
</feature>
<feature type="transmembrane region" description="Helical" evidence="10">
    <location>
        <begin position="142"/>
        <end position="169"/>
    </location>
</feature>
<evidence type="ECO:0000256" key="2">
    <source>
        <dbReference type="ARBA" id="ARBA00022516"/>
    </source>
</evidence>
<proteinExistence type="inferred from homology"/>
<protein>
    <recommendedName>
        <fullName evidence="10">Glycerol-3-phosphate acyltransferase</fullName>
    </recommendedName>
    <alternativeName>
        <fullName evidence="10">Acyl-PO4 G3P acyltransferase</fullName>
    </alternativeName>
    <alternativeName>
        <fullName evidence="10">Acyl-phosphate--glycerol-3-phosphate acyltransferase</fullName>
    </alternativeName>
    <alternativeName>
        <fullName evidence="10">G3P acyltransferase</fullName>
        <shortName evidence="10">GPAT</shortName>
        <ecNumber evidence="10">2.3.1.275</ecNumber>
    </alternativeName>
    <alternativeName>
        <fullName evidence="10">Lysophosphatidic acid synthase</fullName>
        <shortName evidence="10">LPA synthase</shortName>
    </alternativeName>
</protein>
<gene>
    <name evidence="10" type="primary">plsY</name>
    <name evidence="11" type="ORF">A3F15_02945</name>
</gene>
<organism evidence="11 12">
    <name type="scientific">Candidatus Wildermuthbacteria bacterium RIFCSPHIGHO2_12_FULL_40_12</name>
    <dbReference type="NCBI Taxonomy" id="1802457"/>
    <lineage>
        <taxon>Bacteria</taxon>
        <taxon>Candidatus Wildermuthiibacteriota</taxon>
    </lineage>
</organism>
<keyword evidence="7 10" id="KW-0472">Membrane</keyword>
<dbReference type="NCBIfam" id="TIGR00023">
    <property type="entry name" value="glycerol-3-phosphate 1-O-acyltransferase PlsY"/>
    <property type="match status" value="1"/>
</dbReference>
<dbReference type="UniPathway" id="UPA00085"/>
<comment type="catalytic activity">
    <reaction evidence="10">
        <text>an acyl phosphate + sn-glycerol 3-phosphate = a 1-acyl-sn-glycero-3-phosphate + phosphate</text>
        <dbReference type="Rhea" id="RHEA:34075"/>
        <dbReference type="ChEBI" id="CHEBI:43474"/>
        <dbReference type="ChEBI" id="CHEBI:57597"/>
        <dbReference type="ChEBI" id="CHEBI:57970"/>
        <dbReference type="ChEBI" id="CHEBI:59918"/>
        <dbReference type="EC" id="2.3.1.275"/>
    </reaction>
</comment>
<dbReference type="GO" id="GO:0043772">
    <property type="term" value="F:acyl-phosphate glycerol-3-phosphate acyltransferase activity"/>
    <property type="evidence" value="ECO:0007669"/>
    <property type="project" value="UniProtKB-UniRule"/>
</dbReference>
<dbReference type="SMART" id="SM01207">
    <property type="entry name" value="G3P_acyltransf"/>
    <property type="match status" value="1"/>
</dbReference>
<dbReference type="PANTHER" id="PTHR30309">
    <property type="entry name" value="INNER MEMBRANE PROTEIN YGIH"/>
    <property type="match status" value="1"/>
</dbReference>
<evidence type="ECO:0000256" key="3">
    <source>
        <dbReference type="ARBA" id="ARBA00022679"/>
    </source>
</evidence>
<dbReference type="InterPro" id="IPR003811">
    <property type="entry name" value="G3P_acylTferase_PlsY"/>
</dbReference>
<comment type="function">
    <text evidence="10">Catalyzes the transfer of an acyl group from acyl-phosphate (acyl-PO(4)) to glycerol-3-phosphate (G3P) to form lysophosphatidic acid (LPA). This enzyme utilizes acyl-phosphate as fatty acyl donor, but not acyl-CoA or acyl-ACP.</text>
</comment>
<reference evidence="11 12" key="1">
    <citation type="journal article" date="2016" name="Nat. Commun.">
        <title>Thousands of microbial genomes shed light on interconnected biogeochemical processes in an aquifer system.</title>
        <authorList>
            <person name="Anantharaman K."/>
            <person name="Brown C.T."/>
            <person name="Hug L.A."/>
            <person name="Sharon I."/>
            <person name="Castelle C.J."/>
            <person name="Probst A.J."/>
            <person name="Thomas B.C."/>
            <person name="Singh A."/>
            <person name="Wilkins M.J."/>
            <person name="Karaoz U."/>
            <person name="Brodie E.L."/>
            <person name="Williams K.H."/>
            <person name="Hubbard S.S."/>
            <person name="Banfield J.F."/>
        </authorList>
    </citation>
    <scope>NUCLEOTIDE SEQUENCE [LARGE SCALE GENOMIC DNA]</scope>
</reference>
<evidence type="ECO:0000256" key="9">
    <source>
        <dbReference type="ARBA" id="ARBA00023264"/>
    </source>
</evidence>
<feature type="transmembrane region" description="Helical" evidence="10">
    <location>
        <begin position="78"/>
        <end position="97"/>
    </location>
</feature>
<dbReference type="GO" id="GO:0008654">
    <property type="term" value="P:phospholipid biosynthetic process"/>
    <property type="evidence" value="ECO:0007669"/>
    <property type="project" value="UniProtKB-UniRule"/>
</dbReference>
<evidence type="ECO:0000256" key="6">
    <source>
        <dbReference type="ARBA" id="ARBA00023098"/>
    </source>
</evidence>
<keyword evidence="6 10" id="KW-0443">Lipid metabolism</keyword>
<keyword evidence="4 10" id="KW-0812">Transmembrane</keyword>
<comment type="similarity">
    <text evidence="10">Belongs to the PlsY family.</text>
</comment>
<dbReference type="HAMAP" id="MF_01043">
    <property type="entry name" value="PlsY"/>
    <property type="match status" value="1"/>
</dbReference>
<dbReference type="EMBL" id="MHUC01000003">
    <property type="protein sequence ID" value="OHA71355.1"/>
    <property type="molecule type" value="Genomic_DNA"/>
</dbReference>
<dbReference type="GO" id="GO:0005886">
    <property type="term" value="C:plasma membrane"/>
    <property type="evidence" value="ECO:0007669"/>
    <property type="project" value="UniProtKB-SubCell"/>
</dbReference>